<evidence type="ECO:0000313" key="3">
    <source>
        <dbReference type="EMBL" id="CAK0873455.1"/>
    </source>
</evidence>
<feature type="compositionally biased region" description="Low complexity" evidence="1">
    <location>
        <begin position="57"/>
        <end position="72"/>
    </location>
</feature>
<protein>
    <submittedName>
        <fullName evidence="2">Uncharacterized protein</fullName>
    </submittedName>
</protein>
<feature type="compositionally biased region" description="Low complexity" evidence="1">
    <location>
        <begin position="18"/>
        <end position="32"/>
    </location>
</feature>
<evidence type="ECO:0000256" key="1">
    <source>
        <dbReference type="SAM" id="MobiDB-lite"/>
    </source>
</evidence>
<organism evidence="2 4">
    <name type="scientific">Prorocentrum cordatum</name>
    <dbReference type="NCBI Taxonomy" id="2364126"/>
    <lineage>
        <taxon>Eukaryota</taxon>
        <taxon>Sar</taxon>
        <taxon>Alveolata</taxon>
        <taxon>Dinophyceae</taxon>
        <taxon>Prorocentrales</taxon>
        <taxon>Prorocentraceae</taxon>
        <taxon>Prorocentrum</taxon>
    </lineage>
</organism>
<keyword evidence="4" id="KW-1185">Reference proteome</keyword>
<accession>A0ABN9UXW4</accession>
<feature type="region of interest" description="Disordered" evidence="1">
    <location>
        <begin position="1"/>
        <end position="104"/>
    </location>
</feature>
<dbReference type="Proteomes" id="UP001189429">
    <property type="component" value="Unassembled WGS sequence"/>
</dbReference>
<reference evidence="2" key="1">
    <citation type="submission" date="2023-10" db="EMBL/GenBank/DDBJ databases">
        <authorList>
            <person name="Chen Y."/>
            <person name="Shah S."/>
            <person name="Dougan E. K."/>
            <person name="Thang M."/>
            <person name="Chan C."/>
        </authorList>
    </citation>
    <scope>NUCLEOTIDE SEQUENCE [LARGE SCALE GENOMIC DNA]</scope>
</reference>
<sequence>MGDPWLVSDEELDAEGPALLGGAQEAEQAALQDLERQALTDAADDHPGEEQPPEAPAPALVSAMAASAGAPSRPCRQRGVAKKHLKKAAPKPRGRTLKRWGSSGGVPAGVQVVSRLAVWGPKIKAKIKRLGVRGLGIGEDWVKSRKAGYREAIVFWNREDKSTRDRIPVPDE</sequence>
<feature type="compositionally biased region" description="Basic and acidic residues" evidence="1">
    <location>
        <begin position="33"/>
        <end position="49"/>
    </location>
</feature>
<dbReference type="EMBL" id="CAUYUJ010017282">
    <property type="protein sequence ID" value="CAK0873455.1"/>
    <property type="molecule type" value="Genomic_DNA"/>
</dbReference>
<name>A0ABN9UXW4_9DINO</name>
<comment type="caution">
    <text evidence="2">The sequence shown here is derived from an EMBL/GenBank/DDBJ whole genome shotgun (WGS) entry which is preliminary data.</text>
</comment>
<proteinExistence type="predicted"/>
<dbReference type="EMBL" id="CAUYUJ010016416">
    <property type="protein sequence ID" value="CAK0865010.1"/>
    <property type="molecule type" value="Genomic_DNA"/>
</dbReference>
<gene>
    <name evidence="2" type="ORF">PCOR1329_LOCUS52695</name>
    <name evidence="3" type="ORF">PCOR1329_LOCUS58663</name>
</gene>
<evidence type="ECO:0000313" key="2">
    <source>
        <dbReference type="EMBL" id="CAK0865010.1"/>
    </source>
</evidence>
<feature type="compositionally biased region" description="Basic residues" evidence="1">
    <location>
        <begin position="75"/>
        <end position="98"/>
    </location>
</feature>
<evidence type="ECO:0000313" key="4">
    <source>
        <dbReference type="Proteomes" id="UP001189429"/>
    </source>
</evidence>